<dbReference type="AlphaFoldDB" id="A0A939LS85"/>
<dbReference type="EMBL" id="JAGEMK010000008">
    <property type="protein sequence ID" value="MBO1752913.1"/>
    <property type="molecule type" value="Genomic_DNA"/>
</dbReference>
<feature type="transmembrane region" description="Helical" evidence="1">
    <location>
        <begin position="72"/>
        <end position="89"/>
    </location>
</feature>
<keyword evidence="1" id="KW-1133">Transmembrane helix</keyword>
<keyword evidence="1" id="KW-0472">Membrane</keyword>
<gene>
    <name evidence="2" type="ORF">J4G33_13955</name>
</gene>
<comment type="caution">
    <text evidence="2">The sequence shown here is derived from an EMBL/GenBank/DDBJ whole genome shotgun (WGS) entry which is preliminary data.</text>
</comment>
<evidence type="ECO:0000256" key="1">
    <source>
        <dbReference type="SAM" id="Phobius"/>
    </source>
</evidence>
<accession>A0A939LS85</accession>
<evidence type="ECO:0000313" key="2">
    <source>
        <dbReference type="EMBL" id="MBO1752913.1"/>
    </source>
</evidence>
<organism evidence="2 3">
    <name type="scientific">Actinotalea soli</name>
    <dbReference type="NCBI Taxonomy" id="2819234"/>
    <lineage>
        <taxon>Bacteria</taxon>
        <taxon>Bacillati</taxon>
        <taxon>Actinomycetota</taxon>
        <taxon>Actinomycetes</taxon>
        <taxon>Micrococcales</taxon>
        <taxon>Cellulomonadaceae</taxon>
        <taxon>Actinotalea</taxon>
    </lineage>
</organism>
<protein>
    <submittedName>
        <fullName evidence="2">Uncharacterized protein</fullName>
    </submittedName>
</protein>
<feature type="transmembrane region" description="Helical" evidence="1">
    <location>
        <begin position="6"/>
        <end position="28"/>
    </location>
</feature>
<name>A0A939LS85_9CELL</name>
<evidence type="ECO:0000313" key="3">
    <source>
        <dbReference type="Proteomes" id="UP000664209"/>
    </source>
</evidence>
<keyword evidence="1" id="KW-0812">Transmembrane</keyword>
<dbReference type="RefSeq" id="WP_208056598.1">
    <property type="nucleotide sequence ID" value="NZ_JAGEMK010000008.1"/>
</dbReference>
<dbReference type="Proteomes" id="UP000664209">
    <property type="component" value="Unassembled WGS sequence"/>
</dbReference>
<feature type="transmembrane region" description="Helical" evidence="1">
    <location>
        <begin position="101"/>
        <end position="126"/>
    </location>
</feature>
<sequence length="135" mass="14313">MDTFSFGAVILFSALVIVFAFASITSVVKHWPEPVDREVARQAARSLLRGRLAGGEPQRSASIRLARGWARGYWTALMLLCLAAIQGFLRQSFDDVLSTVSVVAIVACIAGAVLTAVQVALARAALRGAGQPRGS</sequence>
<proteinExistence type="predicted"/>
<keyword evidence="3" id="KW-1185">Reference proteome</keyword>
<reference evidence="2" key="1">
    <citation type="submission" date="2021-03" db="EMBL/GenBank/DDBJ databases">
        <title>Actinotalea soli sp. nov., isolated from soil.</title>
        <authorList>
            <person name="Ping W."/>
            <person name="Zhang J."/>
        </authorList>
    </citation>
    <scope>NUCLEOTIDE SEQUENCE</scope>
    <source>
        <strain evidence="2">BY-33</strain>
    </source>
</reference>